<dbReference type="Proteomes" id="UP000679371">
    <property type="component" value="Unassembled WGS sequence"/>
</dbReference>
<dbReference type="RefSeq" id="WP_144064050.1">
    <property type="nucleotide sequence ID" value="NZ_CP191799.1"/>
</dbReference>
<evidence type="ECO:0000313" key="2">
    <source>
        <dbReference type="EMBL" id="MBS8125093.1"/>
    </source>
</evidence>
<protein>
    <submittedName>
        <fullName evidence="5">Uncharacterized protein</fullName>
    </submittedName>
</protein>
<dbReference type="Proteomes" id="UP000678484">
    <property type="component" value="Unassembled WGS sequence"/>
</dbReference>
<evidence type="ECO:0000313" key="1">
    <source>
        <dbReference type="EMBL" id="MBS8120055.1"/>
    </source>
</evidence>
<comment type="caution">
    <text evidence="5">The sequence shown here is derived from an EMBL/GenBank/DDBJ whole genome shotgun (WGS) entry which is preliminary data.</text>
</comment>
<evidence type="ECO:0000313" key="4">
    <source>
        <dbReference type="EMBL" id="MBS8132826.1"/>
    </source>
</evidence>
<dbReference type="EMBL" id="JAERQX010000011">
    <property type="protein sequence ID" value="MBS8132826.1"/>
    <property type="molecule type" value="Genomic_DNA"/>
</dbReference>
<reference evidence="1" key="2">
    <citation type="journal article" date="2021" name="Nat. Microbiol.">
        <title>Cell division in the archaeon Haloferax volcanii relies on two FtsZ proteins with distinct functions in division ring assembly and constriction.</title>
        <authorList>
            <person name="Liao Y."/>
            <person name="Ithurbide S."/>
            <person name="Evenhuis C."/>
            <person name="Loewe J."/>
            <person name="Duggin I.G."/>
        </authorList>
    </citation>
    <scope>NUCLEOTIDE SEQUENCE</scope>
    <source>
        <strain evidence="1">H98</strain>
        <strain evidence="4">ID112 - delta_ftsZ1_delta_ftsZ2</strain>
        <strain evidence="2">ID76 - delta_ftsZ1</strain>
        <strain evidence="3">ID77 - delta_ftsZ2</strain>
    </source>
</reference>
<dbReference type="Proteomes" id="UP000679789">
    <property type="component" value="Unassembled WGS sequence"/>
</dbReference>
<dbReference type="EMBL" id="JAERQV010000011">
    <property type="protein sequence ID" value="MBS8125093.1"/>
    <property type="molecule type" value="Genomic_DNA"/>
</dbReference>
<evidence type="ECO:0000313" key="3">
    <source>
        <dbReference type="EMBL" id="MBS8128962.1"/>
    </source>
</evidence>
<dbReference type="Proteomes" id="UP000676028">
    <property type="component" value="Unassembled WGS sequence"/>
</dbReference>
<dbReference type="Proteomes" id="UP000320212">
    <property type="component" value="Unassembled WGS sequence"/>
</dbReference>
<organism evidence="5 6">
    <name type="scientific">Haloferax volcanii</name>
    <name type="common">Halobacterium volcanii</name>
    <dbReference type="NCBI Taxonomy" id="2246"/>
    <lineage>
        <taxon>Archaea</taxon>
        <taxon>Methanobacteriati</taxon>
        <taxon>Methanobacteriota</taxon>
        <taxon>Stenosarchaea group</taxon>
        <taxon>Halobacteria</taxon>
        <taxon>Halobacteriales</taxon>
        <taxon>Haloferacaceae</taxon>
        <taxon>Haloferax</taxon>
    </lineage>
</organism>
<gene>
    <name evidence="5" type="ORF">FQA18_07910</name>
    <name evidence="1" type="ORF">JK351_12915</name>
    <name evidence="4" type="ORF">JK352_13045</name>
    <name evidence="3" type="ORF">JK353_13055</name>
    <name evidence="2" type="ORF">JK354_13050</name>
</gene>
<dbReference type="EMBL" id="JAERQU010000011">
    <property type="protein sequence ID" value="MBS8120055.1"/>
    <property type="molecule type" value="Genomic_DNA"/>
</dbReference>
<dbReference type="EMBL" id="JAERQW010000011">
    <property type="protein sequence ID" value="MBS8128962.1"/>
    <property type="molecule type" value="Genomic_DNA"/>
</dbReference>
<proteinExistence type="predicted"/>
<sequence length="170" mass="19383">MSESAHFDLGITTGPHGLSVVPGLRTLHDSIQDQVIPEFEEKSGLSGESGAIVLVFFTLSHSVIEQRSIELLYGYVFDTEFQTERSRRFLRQNLNQRQREDLLLRTGVIKGHVHSHMSTARTARNVIVHHPHSHILPKFDNFSNTVKQTINAVEELEEMVVDYYLPDEMS</sequence>
<dbReference type="EMBL" id="VMTR01000040">
    <property type="protein sequence ID" value="TVT95181.1"/>
    <property type="molecule type" value="Genomic_DNA"/>
</dbReference>
<name>A0A558GBP1_HALVO</name>
<accession>A0A558GBP1</accession>
<evidence type="ECO:0000313" key="6">
    <source>
        <dbReference type="Proteomes" id="UP000320212"/>
    </source>
</evidence>
<dbReference type="AlphaFoldDB" id="A0A558GBP1"/>
<evidence type="ECO:0000313" key="5">
    <source>
        <dbReference type="EMBL" id="TVT95181.1"/>
    </source>
</evidence>
<dbReference type="GeneID" id="41060919"/>
<reference evidence="5 6" key="1">
    <citation type="submission" date="2019-07" db="EMBL/GenBank/DDBJ databases">
        <title>Draft genome sequence of Haloferax volcanii SS0101, isolated from salt farm in Samut Sakhon, Thailand.</title>
        <authorList>
            <person name="Wanthongcharoen S."/>
            <person name="Yamprayoonswat W."/>
            <person name="Ruangsuj P."/>
            <person name="Thongpramul N."/>
            <person name="Jumpathong W."/>
            <person name="Sittihan S."/>
            <person name="Kanjanavas P."/>
            <person name="Yasawong M."/>
        </authorList>
    </citation>
    <scope>NUCLEOTIDE SEQUENCE [LARGE SCALE GENOMIC DNA]</scope>
    <source>
        <strain evidence="5 6">SS0101</strain>
    </source>
</reference>